<proteinExistence type="predicted"/>
<evidence type="ECO:0000313" key="1">
    <source>
        <dbReference type="EMBL" id="KKK52409.1"/>
    </source>
</evidence>
<comment type="caution">
    <text evidence="1">The sequence shown here is derived from an EMBL/GenBank/DDBJ whole genome shotgun (WGS) entry which is preliminary data.</text>
</comment>
<dbReference type="AlphaFoldDB" id="A0A0F8YE52"/>
<organism evidence="1">
    <name type="scientific">marine sediment metagenome</name>
    <dbReference type="NCBI Taxonomy" id="412755"/>
    <lineage>
        <taxon>unclassified sequences</taxon>
        <taxon>metagenomes</taxon>
        <taxon>ecological metagenomes</taxon>
    </lineage>
</organism>
<accession>A0A0F8YE52</accession>
<name>A0A0F8YE52_9ZZZZ</name>
<reference evidence="1" key="1">
    <citation type="journal article" date="2015" name="Nature">
        <title>Complex archaea that bridge the gap between prokaryotes and eukaryotes.</title>
        <authorList>
            <person name="Spang A."/>
            <person name="Saw J.H."/>
            <person name="Jorgensen S.L."/>
            <person name="Zaremba-Niedzwiedzka K."/>
            <person name="Martijn J."/>
            <person name="Lind A.E."/>
            <person name="van Eijk R."/>
            <person name="Schleper C."/>
            <person name="Guy L."/>
            <person name="Ettema T.J."/>
        </authorList>
    </citation>
    <scope>NUCLEOTIDE SEQUENCE</scope>
</reference>
<dbReference type="EMBL" id="LAZR01067026">
    <property type="protein sequence ID" value="KKK52409.1"/>
    <property type="molecule type" value="Genomic_DNA"/>
</dbReference>
<protein>
    <submittedName>
        <fullName evidence="1">Uncharacterized protein</fullName>
    </submittedName>
</protein>
<gene>
    <name evidence="1" type="ORF">LCGC14_3105200</name>
</gene>
<sequence>MVRRSLTIIEDNDKRIQRLRSVFLGEPFYWDLDYTTAVNMMIEIADRFIFDERNVETIIKYINSDTISDEGKIDQLQDLLLKEISNLTNQKSKSID</sequence>